<dbReference type="EMBL" id="CP002156">
    <property type="protein sequence ID" value="ADM10616.1"/>
    <property type="molecule type" value="Genomic_DNA"/>
</dbReference>
<dbReference type="PROSITE" id="PS01227">
    <property type="entry name" value="UPF0012"/>
    <property type="match status" value="1"/>
</dbReference>
<dbReference type="eggNOG" id="COG0388">
    <property type="taxonomic scope" value="Bacteria"/>
</dbReference>
<accession>E0TG45</accession>
<comment type="similarity">
    <text evidence="1">Belongs to the carbon-nitrogen hydrolase superfamily. NIT1/NIT2 family.</text>
</comment>
<dbReference type="HOGENOM" id="CLU_030130_1_2_5"/>
<dbReference type="Proteomes" id="UP000001302">
    <property type="component" value="Chromosome"/>
</dbReference>
<dbReference type="InterPro" id="IPR003010">
    <property type="entry name" value="C-N_Hydrolase"/>
</dbReference>
<dbReference type="GO" id="GO:0016811">
    <property type="term" value="F:hydrolase activity, acting on carbon-nitrogen (but not peptide) bonds, in linear amides"/>
    <property type="evidence" value="ECO:0007669"/>
    <property type="project" value="InterPro"/>
</dbReference>
<dbReference type="CDD" id="cd07572">
    <property type="entry name" value="nit"/>
    <property type="match status" value="1"/>
</dbReference>
<organism evidence="4 5">
    <name type="scientific">Parvularcula bermudensis (strain ATCC BAA-594 / HTCC2503 / KCTC 12087)</name>
    <dbReference type="NCBI Taxonomy" id="314260"/>
    <lineage>
        <taxon>Bacteria</taxon>
        <taxon>Pseudomonadati</taxon>
        <taxon>Pseudomonadota</taxon>
        <taxon>Alphaproteobacteria</taxon>
        <taxon>Parvularculales</taxon>
        <taxon>Parvularculaceae</taxon>
        <taxon>Parvularcula</taxon>
    </lineage>
</organism>
<dbReference type="KEGG" id="pbr:PB2503_12894"/>
<evidence type="ECO:0000313" key="5">
    <source>
        <dbReference type="Proteomes" id="UP000001302"/>
    </source>
</evidence>
<reference evidence="5" key="1">
    <citation type="submission" date="2010-08" db="EMBL/GenBank/DDBJ databases">
        <title>Genome sequence of Parvularcula bermudensis HTCC2503.</title>
        <authorList>
            <person name="Kang D.-M."/>
            <person name="Oh H.-M."/>
            <person name="Cho J.-C."/>
        </authorList>
    </citation>
    <scope>NUCLEOTIDE SEQUENCE [LARGE SCALE GENOMIC DNA]</scope>
    <source>
        <strain evidence="5">ATCC BAA-594 / HTCC2503 / KCTC 12087</strain>
    </source>
</reference>
<dbReference type="PANTHER" id="PTHR23088">
    <property type="entry name" value="NITRILASE-RELATED"/>
    <property type="match status" value="1"/>
</dbReference>
<name>E0TG45_PARBH</name>
<dbReference type="AlphaFoldDB" id="E0TG45"/>
<keyword evidence="2" id="KW-0378">Hydrolase</keyword>
<evidence type="ECO:0000259" key="3">
    <source>
        <dbReference type="PROSITE" id="PS50263"/>
    </source>
</evidence>
<dbReference type="PANTHER" id="PTHR23088:SF27">
    <property type="entry name" value="DEAMINATED GLUTATHIONE AMIDASE"/>
    <property type="match status" value="1"/>
</dbReference>
<dbReference type="RefSeq" id="WP_013301590.1">
    <property type="nucleotide sequence ID" value="NC_014414.1"/>
</dbReference>
<proteinExistence type="inferred from homology"/>
<dbReference type="Pfam" id="PF00795">
    <property type="entry name" value="CN_hydrolase"/>
    <property type="match status" value="1"/>
</dbReference>
<reference evidence="4 5" key="2">
    <citation type="journal article" date="2011" name="J. Bacteriol.">
        <title>Complete genome sequence of strain HTCC2503T of Parvularcula bermudensis, the type species of the order "Parvularculales" in the class Alphaproteobacteria.</title>
        <authorList>
            <person name="Oh H.M."/>
            <person name="Kang I."/>
            <person name="Vergin K.L."/>
            <person name="Kang D."/>
            <person name="Rhee K.H."/>
            <person name="Giovannoni S.J."/>
            <person name="Cho J.C."/>
        </authorList>
    </citation>
    <scope>NUCLEOTIDE SEQUENCE [LARGE SCALE GENOMIC DNA]</scope>
    <source>
        <strain evidence="5">ATCC BAA-594 / HTCC2503 / KCTC 12087</strain>
    </source>
</reference>
<feature type="domain" description="CN hydrolase" evidence="3">
    <location>
        <begin position="7"/>
        <end position="256"/>
    </location>
</feature>
<evidence type="ECO:0000256" key="2">
    <source>
        <dbReference type="ARBA" id="ARBA00022801"/>
    </source>
</evidence>
<evidence type="ECO:0000256" key="1">
    <source>
        <dbReference type="ARBA" id="ARBA00010613"/>
    </source>
</evidence>
<dbReference type="PROSITE" id="PS50263">
    <property type="entry name" value="CN_HYDROLASE"/>
    <property type="match status" value="1"/>
</dbReference>
<dbReference type="Gene3D" id="3.60.110.10">
    <property type="entry name" value="Carbon-nitrogen hydrolase"/>
    <property type="match status" value="1"/>
</dbReference>
<sequence>MTDKRRLTVGLVQMRTGIDRRRSVDEAIHLIRQAASRGARLIVTPEMTNVLDRDKARLFAHLDEEAALEEIGRFHDLATDLGVTLAIGSMAVLLPGDPPKIANRAYVFGAGGRWVTYDKIHLFDVDLPTGESWRESRTMVAGQTAGLVEAAGTRIGLSICYDLRFPHLYRALARAGAEILTVPAAFTVPTGKAHWEVLLRARAIENAAYVLAPAQGGRHEDGRATWGHSTVVAPTGEVLATLDHDEPGVVVADLDLDLVNETRMRIPSLTLEHDIPVRISDL</sequence>
<dbReference type="STRING" id="314260.PB2503_12894"/>
<dbReference type="InterPro" id="IPR001110">
    <property type="entry name" value="UPF0012_CS"/>
</dbReference>
<dbReference type="InterPro" id="IPR045254">
    <property type="entry name" value="Nit1/2_C-N_Hydrolase"/>
</dbReference>
<dbReference type="SUPFAM" id="SSF56317">
    <property type="entry name" value="Carbon-nitrogen hydrolase"/>
    <property type="match status" value="1"/>
</dbReference>
<gene>
    <name evidence="4" type="ordered locus">PB2503_12894</name>
</gene>
<protein>
    <submittedName>
        <fullName evidence="4">Nitrilase 1-like protein</fullName>
    </submittedName>
</protein>
<evidence type="ECO:0000313" key="4">
    <source>
        <dbReference type="EMBL" id="ADM10616.1"/>
    </source>
</evidence>
<dbReference type="InterPro" id="IPR036526">
    <property type="entry name" value="C-N_Hydrolase_sf"/>
</dbReference>
<keyword evidence="5" id="KW-1185">Reference proteome</keyword>